<name>A0A2M8QBW7_9CHLR</name>
<dbReference type="EMBL" id="PGTN01000057">
    <property type="protein sequence ID" value="PJF47288.1"/>
    <property type="molecule type" value="Genomic_DNA"/>
</dbReference>
<dbReference type="GO" id="GO:0009396">
    <property type="term" value="P:folic acid-containing compound biosynthetic process"/>
    <property type="evidence" value="ECO:0007669"/>
    <property type="project" value="TreeGrafter"/>
</dbReference>
<keyword evidence="3" id="KW-0067">ATP-binding</keyword>
<accession>A0A2M8QBW7</accession>
<sequence>MCSVSSETQPTTRMPLLMIQAADYTRPARLQYMPSNSRCRTVPQSKADIRRQIRALRDAAPADLRAEWSARICAKALALPAYRSAQTIHIFLSFQSEVDTQAIIVHALACGKRVVAPVFVKGSDETPCAQITSLEPSAFDFGRWGLRTPKVLQLVPPDEIDLVFAPVVAFACLAPGGGPLQETHKAGVARIGYGIGFYDRFLKRVRAGAPKIGLAFELQRVEAIPSAHFDVPLDGVITEASEYPPG</sequence>
<keyword evidence="2" id="KW-0547">Nucleotide-binding</keyword>
<evidence type="ECO:0000313" key="4">
    <source>
        <dbReference type="EMBL" id="PJF47288.1"/>
    </source>
</evidence>
<dbReference type="Proteomes" id="UP000230790">
    <property type="component" value="Unassembled WGS sequence"/>
</dbReference>
<evidence type="ECO:0008006" key="6">
    <source>
        <dbReference type="Google" id="ProtNLM"/>
    </source>
</evidence>
<dbReference type="GO" id="GO:0005524">
    <property type="term" value="F:ATP binding"/>
    <property type="evidence" value="ECO:0007669"/>
    <property type="project" value="UniProtKB-KW"/>
</dbReference>
<protein>
    <recommendedName>
        <fullName evidence="6">5-formyltetrahydrofolate cyclo-ligase</fullName>
    </recommendedName>
</protein>
<dbReference type="Pfam" id="PF01812">
    <property type="entry name" value="5-FTHF_cyc-lig"/>
    <property type="match status" value="1"/>
</dbReference>
<evidence type="ECO:0000256" key="3">
    <source>
        <dbReference type="ARBA" id="ARBA00022840"/>
    </source>
</evidence>
<dbReference type="PANTHER" id="PTHR23407:SF1">
    <property type="entry name" value="5-FORMYLTETRAHYDROFOLATE CYCLO-LIGASE"/>
    <property type="match status" value="1"/>
</dbReference>
<gene>
    <name evidence="4" type="ORF">CUN48_09505</name>
</gene>
<dbReference type="Gene3D" id="3.40.50.10420">
    <property type="entry name" value="NagB/RpiA/CoA transferase-like"/>
    <property type="match status" value="1"/>
</dbReference>
<dbReference type="GO" id="GO:0030272">
    <property type="term" value="F:5-formyltetrahydrofolate cyclo-ligase activity"/>
    <property type="evidence" value="ECO:0007669"/>
    <property type="project" value="TreeGrafter"/>
</dbReference>
<comment type="caution">
    <text evidence="4">The sequence shown here is derived from an EMBL/GenBank/DDBJ whole genome shotgun (WGS) entry which is preliminary data.</text>
</comment>
<evidence type="ECO:0000256" key="1">
    <source>
        <dbReference type="ARBA" id="ARBA00010638"/>
    </source>
</evidence>
<dbReference type="InterPro" id="IPR024185">
    <property type="entry name" value="FTHF_cligase-like_sf"/>
</dbReference>
<evidence type="ECO:0000256" key="2">
    <source>
        <dbReference type="ARBA" id="ARBA00022741"/>
    </source>
</evidence>
<comment type="similarity">
    <text evidence="1">Belongs to the 5-formyltetrahydrofolate cyclo-ligase family.</text>
</comment>
<organism evidence="4 5">
    <name type="scientific">Candidatus Thermofonsia Clade 3 bacterium</name>
    <dbReference type="NCBI Taxonomy" id="2364212"/>
    <lineage>
        <taxon>Bacteria</taxon>
        <taxon>Bacillati</taxon>
        <taxon>Chloroflexota</taxon>
        <taxon>Candidatus Thermofontia</taxon>
        <taxon>Candidatus Thermofonsia Clade 3</taxon>
    </lineage>
</organism>
<dbReference type="GO" id="GO:0035999">
    <property type="term" value="P:tetrahydrofolate interconversion"/>
    <property type="evidence" value="ECO:0007669"/>
    <property type="project" value="TreeGrafter"/>
</dbReference>
<evidence type="ECO:0000313" key="5">
    <source>
        <dbReference type="Proteomes" id="UP000230790"/>
    </source>
</evidence>
<dbReference type="AlphaFoldDB" id="A0A2M8QBW7"/>
<proteinExistence type="inferred from homology"/>
<dbReference type="InterPro" id="IPR037171">
    <property type="entry name" value="NagB/RpiA_transferase-like"/>
</dbReference>
<dbReference type="InterPro" id="IPR002698">
    <property type="entry name" value="FTHF_cligase"/>
</dbReference>
<reference evidence="4 5" key="1">
    <citation type="submission" date="2017-11" db="EMBL/GenBank/DDBJ databases">
        <title>Evolution of Phototrophy in the Chloroflexi Phylum Driven by Horizontal Gene Transfer.</title>
        <authorList>
            <person name="Ward L.M."/>
            <person name="Hemp J."/>
            <person name="Shih P.M."/>
            <person name="Mcglynn S.E."/>
            <person name="Fischer W."/>
        </authorList>
    </citation>
    <scope>NUCLEOTIDE SEQUENCE [LARGE SCALE GENOMIC DNA]</scope>
    <source>
        <strain evidence="4">JP3_7</strain>
    </source>
</reference>
<dbReference type="PANTHER" id="PTHR23407">
    <property type="entry name" value="ATPASE INHIBITOR/5-FORMYLTETRAHYDROFOLATE CYCLO-LIGASE"/>
    <property type="match status" value="1"/>
</dbReference>
<dbReference type="SUPFAM" id="SSF100950">
    <property type="entry name" value="NagB/RpiA/CoA transferase-like"/>
    <property type="match status" value="1"/>
</dbReference>